<organism evidence="2 3">
    <name type="scientific">Trichonephila clavipes</name>
    <name type="common">Golden silk orbweaver</name>
    <name type="synonym">Nephila clavipes</name>
    <dbReference type="NCBI Taxonomy" id="2585209"/>
    <lineage>
        <taxon>Eukaryota</taxon>
        <taxon>Metazoa</taxon>
        <taxon>Ecdysozoa</taxon>
        <taxon>Arthropoda</taxon>
        <taxon>Chelicerata</taxon>
        <taxon>Arachnida</taxon>
        <taxon>Araneae</taxon>
        <taxon>Araneomorphae</taxon>
        <taxon>Entelegynae</taxon>
        <taxon>Araneoidea</taxon>
        <taxon>Nephilidae</taxon>
        <taxon>Trichonephila</taxon>
    </lineage>
</organism>
<comment type="caution">
    <text evidence="2">The sequence shown here is derived from an EMBL/GenBank/DDBJ whole genome shotgun (WGS) entry which is preliminary data.</text>
</comment>
<evidence type="ECO:0000259" key="1">
    <source>
        <dbReference type="PROSITE" id="PS50878"/>
    </source>
</evidence>
<dbReference type="AlphaFoldDB" id="A0A8X6W8G5"/>
<dbReference type="EMBL" id="BMAU01021389">
    <property type="protein sequence ID" value="GFY29706.1"/>
    <property type="molecule type" value="Genomic_DNA"/>
</dbReference>
<dbReference type="SUPFAM" id="SSF56672">
    <property type="entry name" value="DNA/RNA polymerases"/>
    <property type="match status" value="1"/>
</dbReference>
<feature type="domain" description="Reverse transcriptase" evidence="1">
    <location>
        <begin position="1"/>
        <end position="143"/>
    </location>
</feature>
<evidence type="ECO:0000313" key="3">
    <source>
        <dbReference type="Proteomes" id="UP000887159"/>
    </source>
</evidence>
<sequence>MAAFLDASKAFDRVWKYKLLSKCFGVFSIKGKALPWISNFLNHRNFCVNFHATFSDSYKTYQGIPQGCVLSPTLFSLFISGVEKYVNPAQIGLFADDVVLWCSDVNISKMESQLNRSLVNIQEFADNHKKLLSILQSLLSAFS</sequence>
<keyword evidence="2" id="KW-0548">Nucleotidyltransferase</keyword>
<accession>A0A8X6W8G5</accession>
<keyword evidence="2" id="KW-0695">RNA-directed DNA polymerase</keyword>
<name>A0A8X6W8G5_TRICX</name>
<dbReference type="InterPro" id="IPR043502">
    <property type="entry name" value="DNA/RNA_pol_sf"/>
</dbReference>
<protein>
    <submittedName>
        <fullName evidence="2">Putative RNA-directed DNA polymerase from transposon BS</fullName>
    </submittedName>
</protein>
<gene>
    <name evidence="2" type="primary">RTase_292</name>
    <name evidence="2" type="ORF">TNCV_1812851</name>
</gene>
<keyword evidence="3" id="KW-1185">Reference proteome</keyword>
<dbReference type="PROSITE" id="PS50878">
    <property type="entry name" value="RT_POL"/>
    <property type="match status" value="1"/>
</dbReference>
<dbReference type="Proteomes" id="UP000887159">
    <property type="component" value="Unassembled WGS sequence"/>
</dbReference>
<dbReference type="Pfam" id="PF00078">
    <property type="entry name" value="RVT_1"/>
    <property type="match status" value="1"/>
</dbReference>
<reference evidence="2" key="1">
    <citation type="submission" date="2020-08" db="EMBL/GenBank/DDBJ databases">
        <title>Multicomponent nature underlies the extraordinary mechanical properties of spider dragline silk.</title>
        <authorList>
            <person name="Kono N."/>
            <person name="Nakamura H."/>
            <person name="Mori M."/>
            <person name="Yoshida Y."/>
            <person name="Ohtoshi R."/>
            <person name="Malay A.D."/>
            <person name="Moran D.A.P."/>
            <person name="Tomita M."/>
            <person name="Numata K."/>
            <person name="Arakawa K."/>
        </authorList>
    </citation>
    <scope>NUCLEOTIDE SEQUENCE</scope>
</reference>
<evidence type="ECO:0000313" key="2">
    <source>
        <dbReference type="EMBL" id="GFY29706.1"/>
    </source>
</evidence>
<dbReference type="GO" id="GO:0003964">
    <property type="term" value="F:RNA-directed DNA polymerase activity"/>
    <property type="evidence" value="ECO:0007669"/>
    <property type="project" value="UniProtKB-KW"/>
</dbReference>
<dbReference type="InterPro" id="IPR000477">
    <property type="entry name" value="RT_dom"/>
</dbReference>
<keyword evidence="2" id="KW-0808">Transferase</keyword>
<dbReference type="PANTHER" id="PTHR33332">
    <property type="entry name" value="REVERSE TRANSCRIPTASE DOMAIN-CONTAINING PROTEIN"/>
    <property type="match status" value="1"/>
</dbReference>
<proteinExistence type="predicted"/>